<dbReference type="Proteomes" id="UP000295192">
    <property type="component" value="Unassembled WGS sequence"/>
</dbReference>
<dbReference type="EMBL" id="LSRL02000025">
    <property type="protein sequence ID" value="TDG49186.1"/>
    <property type="molecule type" value="Genomic_DNA"/>
</dbReference>
<feature type="chain" id="PRO_5019713377" evidence="1">
    <location>
        <begin position="16"/>
        <end position="130"/>
    </location>
</feature>
<keyword evidence="3" id="KW-1185">Reference proteome</keyword>
<feature type="signal peptide" evidence="1">
    <location>
        <begin position="1"/>
        <end position="15"/>
    </location>
</feature>
<evidence type="ECO:0000313" key="3">
    <source>
        <dbReference type="Proteomes" id="UP000295192"/>
    </source>
</evidence>
<gene>
    <name evidence="2" type="ORF">AWZ03_004275</name>
</gene>
<organism evidence="2 3">
    <name type="scientific">Drosophila navojoa</name>
    <name type="common">Fruit fly</name>
    <dbReference type="NCBI Taxonomy" id="7232"/>
    <lineage>
        <taxon>Eukaryota</taxon>
        <taxon>Metazoa</taxon>
        <taxon>Ecdysozoa</taxon>
        <taxon>Arthropoda</taxon>
        <taxon>Hexapoda</taxon>
        <taxon>Insecta</taxon>
        <taxon>Pterygota</taxon>
        <taxon>Neoptera</taxon>
        <taxon>Endopterygota</taxon>
        <taxon>Diptera</taxon>
        <taxon>Brachycera</taxon>
        <taxon>Muscomorpha</taxon>
        <taxon>Ephydroidea</taxon>
        <taxon>Drosophilidae</taxon>
        <taxon>Drosophila</taxon>
    </lineage>
</organism>
<reference evidence="2 3" key="1">
    <citation type="journal article" date="2019" name="J. Hered.">
        <title>An Improved Genome Assembly for Drosophila navojoa, the Basal Species in the mojavensis Cluster.</title>
        <authorList>
            <person name="Vanderlinde T."/>
            <person name="Dupim E.G."/>
            <person name="Nazario-Yepiz N.O."/>
            <person name="Carvalho A.B."/>
        </authorList>
    </citation>
    <scope>NUCLEOTIDE SEQUENCE [LARGE SCALE GENOMIC DNA]</scope>
    <source>
        <strain evidence="2">Navoj_Jal97</strain>
        <tissue evidence="2">Whole organism</tissue>
    </source>
</reference>
<keyword evidence="1" id="KW-0732">Signal</keyword>
<dbReference type="AlphaFoldDB" id="A0A484BK02"/>
<proteinExistence type="predicted"/>
<comment type="caution">
    <text evidence="2">The sequence shown here is derived from an EMBL/GenBank/DDBJ whole genome shotgun (WGS) entry which is preliminary data.</text>
</comment>
<accession>A0A484BK02</accession>
<evidence type="ECO:0000256" key="1">
    <source>
        <dbReference type="SAM" id="SignalP"/>
    </source>
</evidence>
<sequence length="130" mass="13317">MMMMLLMMAMAMAEADTEGDAETAAFSIQRSACNSMLLAQLLTGAAAAAAVGEVLGLVGNVGSTLLEPVVCLQESAVATLQQLLGGIGLESLATQRLVEAEVTLLEPELELAGPVTVTWGLGRGRGRGRG</sequence>
<protein>
    <submittedName>
        <fullName evidence="2">Uncharacterized protein</fullName>
    </submittedName>
</protein>
<dbReference type="OMA" id="SIQRSAC"/>
<name>A0A484BK02_DRONA</name>
<evidence type="ECO:0000313" key="2">
    <source>
        <dbReference type="EMBL" id="TDG49186.1"/>
    </source>
</evidence>